<dbReference type="EMBL" id="MH923363">
    <property type="protein sequence ID" value="QBQ01632.1"/>
    <property type="molecule type" value="Genomic_DNA"/>
</dbReference>
<reference evidence="1" key="1">
    <citation type="journal article" date="2019" name="Genomics">
        <title>Genome sequence analysis and organization of the Hyphantria cunea granulovirus (HycuGV-Hc1) from Turkey.</title>
        <authorList>
            <person name="Gencer D."/>
            <person name="Bayramoglu Z."/>
            <person name="Nalcacioglu R."/>
            <person name="Demirbag Z."/>
            <person name="Demir I."/>
        </authorList>
    </citation>
    <scope>NUCLEOTIDE SEQUENCE</scope>
    <source>
        <strain evidence="1">Hc1</strain>
    </source>
</reference>
<dbReference type="Gene3D" id="3.40.50.300">
    <property type="entry name" value="P-loop containing nucleotide triphosphate hydrolases"/>
    <property type="match status" value="1"/>
</dbReference>
<organism evidence="1 2">
    <name type="scientific">Hyphantria cunea granulovirus</name>
    <dbReference type="NCBI Taxonomy" id="307448"/>
    <lineage>
        <taxon>Viruses</taxon>
        <taxon>Viruses incertae sedis</taxon>
        <taxon>Naldaviricetes</taxon>
        <taxon>Lefavirales</taxon>
        <taxon>Baculoviridae</taxon>
        <taxon>Betabaculovirus</taxon>
        <taxon>Betabaculovirus hycuneae</taxon>
    </lineage>
</organism>
<dbReference type="Pfam" id="PF04735">
    <property type="entry name" value="Baculo_helicase"/>
    <property type="match status" value="1"/>
</dbReference>
<keyword evidence="1" id="KW-0067">ATP-binding</keyword>
<keyword evidence="2" id="KW-1185">Reference proteome</keyword>
<protein>
    <submittedName>
        <fullName evidence="1">DNA helicase</fullName>
    </submittedName>
</protein>
<gene>
    <name evidence="1" type="ORF">HycuGV_00079</name>
</gene>
<dbReference type="InterPro" id="IPR006824">
    <property type="entry name" value="DNA_helicase_Baculovir"/>
</dbReference>
<dbReference type="GO" id="GO:0019079">
    <property type="term" value="P:viral genome replication"/>
    <property type="evidence" value="ECO:0007669"/>
    <property type="project" value="InterPro"/>
</dbReference>
<evidence type="ECO:0000313" key="1">
    <source>
        <dbReference type="EMBL" id="QBQ01632.1"/>
    </source>
</evidence>
<keyword evidence="1" id="KW-0347">Helicase</keyword>
<sequence length="1128" mass="132618">MFLSAILNTYQTHDKFAPRDYVSNDYWFFVNQANGMCKKRECGDLQFLLDVIGSGACEKHQWCHVPNYCNTQIKPFMPYDTYLGLLKRGEQFTFDHLADSSTANEVLKMGQYAVWPNISAKFFGWMVYLKIKHNVTLAKEVPLPHHQQLGNINLFTNYESSLDCFCTFSVDDKVWFCNGPHYDAHHQIMELQIFDKAVPVYFAPETVGTKNFVLFDFLVNDERITACKFVHEYEEWGEVDLHRLRKVDATVMNDDVMDCDDVLSDSSMSDIKISPSSIYMHQFEVHIKECLALINDAMLEGMPNNGCGPNFLQEYMLASNFSTFPYLIINVWYYCLGVINFHNQYKLEDILMFVHILCSEFTPSSDHLYKEHKIYVNSKENAQKFFASLTFFDQPQVTLGFYFAIHYAIFKKFCTWHITTSHVRECELDKNVVSFGFFKKIKHNELSYIFNGKIYEYVKNKKDHDIASAYDKADETQVSVFKFNSILNFYLTEDGMFDVCKKIYRQPCPFVVMSALKKNYISKNDEMIERRVFDALYASMKTDVQVLKTYHAKKFEIDFNTAKTNFNDCRTMVTSKLRQRTVDKLKTMVSWLLNTNESMIVILMMKKNLQEYIDNIICKEGPVDLMGLQLAITLQFLMPKSDITQFVWSLLKCDMLFMYMMKDHDELNKEVYYEKKKIIIENLHEYIKKNVERVLECNDVLLECIKSAAQCGKNTDDYKKTRLLTKMGQIYTKYKRVPINYPVWTDKLIEFKKNTEDDMYSWLSRFYVRIYLRTLLDKTDINLLTNVVQGFCYFRVLTNFNTTSSKAIIHFCASLAIPTDYEKMCLVITSEPNCGKSSLFEILDKIILVYKSDRKFYDHSQEDRSSKIKRFESQLYIMNEAERTTKGYLKNIADSTKFDSANRKYGPEETFYANYKVMVTNNEMLFVKDGYDKACSNRIGQIYIDHSFESDMEKFDGSIYEHYESKKYCEIKDINTKLVSPIKQFLANVLFYKSDPKTGYVYYKSVLKNDKCYKHNKKCLYIYNDRLEALLYVLDIREIKAGETPNKFTEAYLVDMITKCVDLVKQMVHYKLQEQISDITLLADFRRKYGRGKHYNPTDNTYENLTIVESERFMKTIKPKLKSSIAED</sequence>
<accession>A0AAF1D292</accession>
<dbReference type="Proteomes" id="UP000831479">
    <property type="component" value="Segment"/>
</dbReference>
<keyword evidence="1" id="KW-0547">Nucleotide-binding</keyword>
<name>A0AAF1D292_9BBAC</name>
<keyword evidence="1" id="KW-0378">Hydrolase</keyword>
<dbReference type="GO" id="GO:0003678">
    <property type="term" value="F:DNA helicase activity"/>
    <property type="evidence" value="ECO:0007669"/>
    <property type="project" value="InterPro"/>
</dbReference>
<evidence type="ECO:0000313" key="2">
    <source>
        <dbReference type="Proteomes" id="UP000831479"/>
    </source>
</evidence>
<proteinExistence type="predicted"/>
<dbReference type="InterPro" id="IPR027417">
    <property type="entry name" value="P-loop_NTPase"/>
</dbReference>